<keyword evidence="1" id="KW-0472">Membrane</keyword>
<evidence type="ECO:0000256" key="1">
    <source>
        <dbReference type="SAM" id="Phobius"/>
    </source>
</evidence>
<sequence>MEYFKKNKVFIFLVGILAVSIIALGLQLMNNNDSSSAYQPNQTEKGSTSINSFNVDLNSSLDLTFSWNIKRGSEVIEKVEIYHGDTLLQDVTDKAIYSLSLFHSGIHTGNNEFTFKVYLDTGTVLQKSQYHYIDEVQDFDMSKDIVDNKIRYTVTYYDDKERKAGTLMVNLSHNRTGNIPINFVSTNVLSEEGGYEKVQVIYEIDINALTETSYQINYTFSFDDYNLTFNRSDTIEL</sequence>
<reference evidence="2 3" key="1">
    <citation type="submission" date="2023-07" db="EMBL/GenBank/DDBJ databases">
        <title>Genomic Encyclopedia of Type Strains, Phase IV (KMG-IV): sequencing the most valuable type-strain genomes for metagenomic binning, comparative biology and taxonomic classification.</title>
        <authorList>
            <person name="Goeker M."/>
        </authorList>
    </citation>
    <scope>NUCLEOTIDE SEQUENCE [LARGE SCALE GENOMIC DNA]</scope>
    <source>
        <strain evidence="2 3">DSM 16784</strain>
    </source>
</reference>
<accession>A0ABU0E4V1</accession>
<keyword evidence="3" id="KW-1185">Reference proteome</keyword>
<comment type="caution">
    <text evidence="2">The sequence shown here is derived from an EMBL/GenBank/DDBJ whole genome shotgun (WGS) entry which is preliminary data.</text>
</comment>
<evidence type="ECO:0000313" key="2">
    <source>
        <dbReference type="EMBL" id="MDQ0361938.1"/>
    </source>
</evidence>
<protein>
    <submittedName>
        <fullName evidence="2">Uncharacterized protein</fullName>
    </submittedName>
</protein>
<keyword evidence="1" id="KW-0812">Transmembrane</keyword>
<dbReference type="EMBL" id="JAUSUR010000005">
    <property type="protein sequence ID" value="MDQ0361938.1"/>
    <property type="molecule type" value="Genomic_DNA"/>
</dbReference>
<feature type="transmembrane region" description="Helical" evidence="1">
    <location>
        <begin position="9"/>
        <end position="29"/>
    </location>
</feature>
<evidence type="ECO:0000313" key="3">
    <source>
        <dbReference type="Proteomes" id="UP001230220"/>
    </source>
</evidence>
<proteinExistence type="predicted"/>
<keyword evidence="1" id="KW-1133">Transmembrane helix</keyword>
<dbReference type="RefSeq" id="WP_307409102.1">
    <property type="nucleotide sequence ID" value="NZ_JAUSUR010000005.1"/>
</dbReference>
<organism evidence="2 3">
    <name type="scientific">Breznakia pachnodae</name>
    <dbReference type="NCBI Taxonomy" id="265178"/>
    <lineage>
        <taxon>Bacteria</taxon>
        <taxon>Bacillati</taxon>
        <taxon>Bacillota</taxon>
        <taxon>Erysipelotrichia</taxon>
        <taxon>Erysipelotrichales</taxon>
        <taxon>Erysipelotrichaceae</taxon>
        <taxon>Breznakia</taxon>
    </lineage>
</organism>
<name>A0ABU0E4V1_9FIRM</name>
<dbReference type="Proteomes" id="UP001230220">
    <property type="component" value="Unassembled WGS sequence"/>
</dbReference>
<gene>
    <name evidence="2" type="ORF">J2S15_002691</name>
</gene>